<keyword evidence="3" id="KW-1185">Reference proteome</keyword>
<dbReference type="RefSeq" id="WP_174767354.1">
    <property type="nucleotide sequence ID" value="NZ_CP031844.2"/>
</dbReference>
<dbReference type="InterPro" id="IPR058240">
    <property type="entry name" value="rSAM_sf"/>
</dbReference>
<dbReference type="InterPro" id="IPR034505">
    <property type="entry name" value="Coproporphyrinogen-III_oxidase"/>
</dbReference>
<gene>
    <name evidence="2" type="ORF">MNL13_00940</name>
</gene>
<organism evidence="2 3">
    <name type="scientific">Bartonella krasnovii</name>
    <dbReference type="NCBI Taxonomy" id="2267275"/>
    <lineage>
        <taxon>Bacteria</taxon>
        <taxon>Pseudomonadati</taxon>
        <taxon>Pseudomonadota</taxon>
        <taxon>Alphaproteobacteria</taxon>
        <taxon>Hyphomicrobiales</taxon>
        <taxon>Bartonellaceae</taxon>
        <taxon>Bartonella</taxon>
    </lineage>
</organism>
<dbReference type="EMBL" id="CP093033">
    <property type="protein sequence ID" value="UNF29382.1"/>
    <property type="molecule type" value="Genomic_DNA"/>
</dbReference>
<dbReference type="PANTHER" id="PTHR13932:SF5">
    <property type="entry name" value="RADICAL S-ADENOSYL METHIONINE DOMAIN-CONTAINING PROTEIN 1, MITOCHONDRIAL"/>
    <property type="match status" value="1"/>
</dbReference>
<protein>
    <submittedName>
        <fullName evidence="2">Coproporphyrinogen III oxidase</fullName>
    </submittedName>
</protein>
<accession>A0ABY3W0C7</accession>
<proteinExistence type="predicted"/>
<feature type="domain" description="Elp3/MiaA/NifB-like radical SAM core" evidence="1">
    <location>
        <begin position="52"/>
        <end position="274"/>
    </location>
</feature>
<evidence type="ECO:0000313" key="2">
    <source>
        <dbReference type="EMBL" id="UNF29382.1"/>
    </source>
</evidence>
<reference evidence="2 3" key="1">
    <citation type="submission" date="2022-02" db="EMBL/GenBank/DDBJ databases">
        <title>Genomic structural plasticity of rodent-associated Bartonella in nature.</title>
        <authorList>
            <person name="Sousa K.C.M."/>
            <person name="Gutierrez R."/>
            <person name="Yahalomi D."/>
            <person name="Shalit T."/>
            <person name="Markus B."/>
            <person name="Nachum-Biala Y."/>
            <person name="Hawlena H."/>
            <person name="Marcos-Hadad E."/>
            <person name="Hazkani-Covo E."/>
            <person name="Neves H.R."/>
            <person name="Covo S."/>
            <person name="Harrus S."/>
        </authorList>
    </citation>
    <scope>NUCLEOTIDE SEQUENCE [LARGE SCALE GENOMIC DNA]</scope>
    <source>
        <strain evidence="2 3">B35_1_2</strain>
    </source>
</reference>
<dbReference type="GeneID" id="71060737"/>
<name>A0ABY3W0C7_9HYPH</name>
<dbReference type="SMART" id="SM00729">
    <property type="entry name" value="Elp3"/>
    <property type="match status" value="1"/>
</dbReference>
<dbReference type="Proteomes" id="UP000829580">
    <property type="component" value="Chromosome"/>
</dbReference>
<dbReference type="SUPFAM" id="SSF102114">
    <property type="entry name" value="Radical SAM enzymes"/>
    <property type="match status" value="1"/>
</dbReference>
<dbReference type="PANTHER" id="PTHR13932">
    <property type="entry name" value="COPROPORPHYRINIGEN III OXIDASE"/>
    <property type="match status" value="1"/>
</dbReference>
<evidence type="ECO:0000259" key="1">
    <source>
        <dbReference type="SMART" id="SM00729"/>
    </source>
</evidence>
<evidence type="ECO:0000313" key="3">
    <source>
        <dbReference type="Proteomes" id="UP000829580"/>
    </source>
</evidence>
<sequence>MQLVNYSFVKFDQLKLIYNFIYLLFRTLSNEFYDYLNFNKLAQSKQISQVHTISLYLYIPFYETIYSFCPFQKEAYKHLKQIKAYISTLTTEIRTKGNFIFSLRGPIRSIYIGGITPSLLSADNIRHIGKVLHAEFELSSLAEFTLESELKSVTRDKLYAARETGINRINFGVQSFIERFRSLFNLTSTCKQIKNTVDWSQEIIGPVGFDILYGMYSLRAEELLYDLKQASELHPEIIKLYAINNLAITSQLHKFYAQKGPKPSSLQHRQMLRLFSDIVMRSCSYAPCIGHSYIKISNNTPLTLAKTSSANYFHYHKYLHGYHDGPVVGFGTSALSILGSRVTRANPSRSAYITDIQLKGKSKVYYNWVSAEQQTFKALCMRLLYNGYAKKERIDWIALPSFIYNNLQQLIGAGLIVESDNNLQLTLCGWQWYSNLMYFLLPQADRYILDDYVANMLNTTTILDGSAEICVAS</sequence>
<dbReference type="InterPro" id="IPR006638">
    <property type="entry name" value="Elp3/MiaA/NifB-like_rSAM"/>
</dbReference>